<feature type="compositionally biased region" description="Polar residues" evidence="1">
    <location>
        <begin position="72"/>
        <end position="81"/>
    </location>
</feature>
<dbReference type="OrthoDB" id="1706582at2759"/>
<reference evidence="2" key="1">
    <citation type="journal article" date="2023" name="Plant J.">
        <title>The genome of the king protea, Protea cynaroides.</title>
        <authorList>
            <person name="Chang J."/>
            <person name="Duong T.A."/>
            <person name="Schoeman C."/>
            <person name="Ma X."/>
            <person name="Roodt D."/>
            <person name="Barker N."/>
            <person name="Li Z."/>
            <person name="Van de Peer Y."/>
            <person name="Mizrachi E."/>
        </authorList>
    </citation>
    <scope>NUCLEOTIDE SEQUENCE</scope>
    <source>
        <tissue evidence="2">Young leaves</tissue>
    </source>
</reference>
<protein>
    <submittedName>
        <fullName evidence="2">Uncharacterized protein</fullName>
    </submittedName>
</protein>
<accession>A0A9Q0QT44</accession>
<proteinExistence type="predicted"/>
<dbReference type="Proteomes" id="UP001141806">
    <property type="component" value="Unassembled WGS sequence"/>
</dbReference>
<keyword evidence="3" id="KW-1185">Reference proteome</keyword>
<evidence type="ECO:0000313" key="2">
    <source>
        <dbReference type="EMBL" id="KAJ4971080.1"/>
    </source>
</evidence>
<feature type="region of interest" description="Disordered" evidence="1">
    <location>
        <begin position="57"/>
        <end position="83"/>
    </location>
</feature>
<name>A0A9Q0QT44_9MAGN</name>
<dbReference type="EMBL" id="JAMYWD010000005">
    <property type="protein sequence ID" value="KAJ4971080.1"/>
    <property type="molecule type" value="Genomic_DNA"/>
</dbReference>
<comment type="caution">
    <text evidence="2">The sequence shown here is derived from an EMBL/GenBank/DDBJ whole genome shotgun (WGS) entry which is preliminary data.</text>
</comment>
<sequence>MGNSPIKLLVPGELILAKVEEKEMVERFGAEPGSNSSFEYDWALQCSLQCEGEDVPVSNRNTDPLLKDSASEKASATQTNPIEKRTVPVPISLTVCIEEINDRGPPVHLPVFDPEHFERLQEERNIEERFSILEKSKVKHIVNWQRRRWEYLIPGNQNLDLQAGSREIDSKSEEKEEAITNNKAFLAEEGKREIKSLFP</sequence>
<dbReference type="AlphaFoldDB" id="A0A9Q0QT44"/>
<gene>
    <name evidence="2" type="ORF">NE237_004179</name>
</gene>
<organism evidence="2 3">
    <name type="scientific">Protea cynaroides</name>
    <dbReference type="NCBI Taxonomy" id="273540"/>
    <lineage>
        <taxon>Eukaryota</taxon>
        <taxon>Viridiplantae</taxon>
        <taxon>Streptophyta</taxon>
        <taxon>Embryophyta</taxon>
        <taxon>Tracheophyta</taxon>
        <taxon>Spermatophyta</taxon>
        <taxon>Magnoliopsida</taxon>
        <taxon>Proteales</taxon>
        <taxon>Proteaceae</taxon>
        <taxon>Protea</taxon>
    </lineage>
</organism>
<evidence type="ECO:0000256" key="1">
    <source>
        <dbReference type="SAM" id="MobiDB-lite"/>
    </source>
</evidence>
<evidence type="ECO:0000313" key="3">
    <source>
        <dbReference type="Proteomes" id="UP001141806"/>
    </source>
</evidence>